<dbReference type="Proteomes" id="UP000886998">
    <property type="component" value="Unassembled WGS sequence"/>
</dbReference>
<feature type="compositionally biased region" description="Basic and acidic residues" evidence="1">
    <location>
        <begin position="33"/>
        <end position="42"/>
    </location>
</feature>
<dbReference type="AlphaFoldDB" id="A0A8X7CC64"/>
<sequence>MALSLDRCKDYPHEMFVSDLPSDIALVENFPESNKDSDRLKPPEVPVPSLPAPNPEAEVLRPMKQTCCGRSVNSSQTTFELVDCCK</sequence>
<protein>
    <submittedName>
        <fullName evidence="2">Uncharacterized protein</fullName>
    </submittedName>
</protein>
<organism evidence="2 3">
    <name type="scientific">Trichonephila inaurata madagascariensis</name>
    <dbReference type="NCBI Taxonomy" id="2747483"/>
    <lineage>
        <taxon>Eukaryota</taxon>
        <taxon>Metazoa</taxon>
        <taxon>Ecdysozoa</taxon>
        <taxon>Arthropoda</taxon>
        <taxon>Chelicerata</taxon>
        <taxon>Arachnida</taxon>
        <taxon>Araneae</taxon>
        <taxon>Araneomorphae</taxon>
        <taxon>Entelegynae</taxon>
        <taxon>Araneoidea</taxon>
        <taxon>Nephilidae</taxon>
        <taxon>Trichonephila</taxon>
        <taxon>Trichonephila inaurata</taxon>
    </lineage>
</organism>
<accession>A0A8X7CC64</accession>
<evidence type="ECO:0000256" key="1">
    <source>
        <dbReference type="SAM" id="MobiDB-lite"/>
    </source>
</evidence>
<feature type="compositionally biased region" description="Pro residues" evidence="1">
    <location>
        <begin position="43"/>
        <end position="54"/>
    </location>
</feature>
<proteinExistence type="predicted"/>
<feature type="region of interest" description="Disordered" evidence="1">
    <location>
        <begin position="31"/>
        <end position="56"/>
    </location>
</feature>
<gene>
    <name evidence="2" type="ORF">TNIN_286511</name>
</gene>
<evidence type="ECO:0000313" key="2">
    <source>
        <dbReference type="EMBL" id="GFY63963.1"/>
    </source>
</evidence>
<evidence type="ECO:0000313" key="3">
    <source>
        <dbReference type="Proteomes" id="UP000886998"/>
    </source>
</evidence>
<reference evidence="2" key="1">
    <citation type="submission" date="2020-08" db="EMBL/GenBank/DDBJ databases">
        <title>Multicomponent nature underlies the extraordinary mechanical properties of spider dragline silk.</title>
        <authorList>
            <person name="Kono N."/>
            <person name="Nakamura H."/>
            <person name="Mori M."/>
            <person name="Yoshida Y."/>
            <person name="Ohtoshi R."/>
            <person name="Malay A.D."/>
            <person name="Moran D.A.P."/>
            <person name="Tomita M."/>
            <person name="Numata K."/>
            <person name="Arakawa K."/>
        </authorList>
    </citation>
    <scope>NUCLEOTIDE SEQUENCE</scope>
</reference>
<dbReference type="EMBL" id="BMAV01015019">
    <property type="protein sequence ID" value="GFY63963.1"/>
    <property type="molecule type" value="Genomic_DNA"/>
</dbReference>
<keyword evidence="3" id="KW-1185">Reference proteome</keyword>
<name>A0A8X7CC64_9ARAC</name>
<comment type="caution">
    <text evidence="2">The sequence shown here is derived from an EMBL/GenBank/DDBJ whole genome shotgun (WGS) entry which is preliminary data.</text>
</comment>